<organism evidence="1">
    <name type="scientific">Rhizophora mucronata</name>
    <name type="common">Asiatic mangrove</name>
    <dbReference type="NCBI Taxonomy" id="61149"/>
    <lineage>
        <taxon>Eukaryota</taxon>
        <taxon>Viridiplantae</taxon>
        <taxon>Streptophyta</taxon>
        <taxon>Embryophyta</taxon>
        <taxon>Tracheophyta</taxon>
        <taxon>Spermatophyta</taxon>
        <taxon>Magnoliopsida</taxon>
        <taxon>eudicotyledons</taxon>
        <taxon>Gunneridae</taxon>
        <taxon>Pentapetalae</taxon>
        <taxon>rosids</taxon>
        <taxon>fabids</taxon>
        <taxon>Malpighiales</taxon>
        <taxon>Rhizophoraceae</taxon>
        <taxon>Rhizophora</taxon>
    </lineage>
</organism>
<name>A0A2P2IH07_RHIMU</name>
<reference evidence="1" key="1">
    <citation type="submission" date="2018-02" db="EMBL/GenBank/DDBJ databases">
        <title>Rhizophora mucronata_Transcriptome.</title>
        <authorList>
            <person name="Meera S.P."/>
            <person name="Sreeshan A."/>
            <person name="Augustine A."/>
        </authorList>
    </citation>
    <scope>NUCLEOTIDE SEQUENCE</scope>
    <source>
        <tissue evidence="1">Leaf</tissue>
    </source>
</reference>
<dbReference type="EMBL" id="GGEC01000023">
    <property type="protein sequence ID" value="MBW80506.1"/>
    <property type="molecule type" value="Transcribed_RNA"/>
</dbReference>
<dbReference type="AlphaFoldDB" id="A0A2P2IH07"/>
<sequence length="46" mass="5631">MRVINNPPNILHYYTFMIRIMKREALFMDAYVHLLSPLRFPYFSPI</sequence>
<proteinExistence type="predicted"/>
<protein>
    <submittedName>
        <fullName evidence="1">Uncharacterized protein</fullName>
    </submittedName>
</protein>
<accession>A0A2P2IH07</accession>
<evidence type="ECO:0000313" key="1">
    <source>
        <dbReference type="EMBL" id="MBW80506.1"/>
    </source>
</evidence>